<dbReference type="GO" id="GO:0005737">
    <property type="term" value="C:cytoplasm"/>
    <property type="evidence" value="ECO:0007669"/>
    <property type="project" value="UniProtKB-SubCell"/>
</dbReference>
<dbReference type="OrthoDB" id="95460at2"/>
<dbReference type="FunFam" id="3.40.930.10:FF:000009">
    <property type="entry name" value="PTS system, fructose specific IIABC component"/>
    <property type="match status" value="1"/>
</dbReference>
<evidence type="ECO:0000256" key="6">
    <source>
        <dbReference type="ARBA" id="ARBA00022683"/>
    </source>
</evidence>
<dbReference type="InterPro" id="IPR051541">
    <property type="entry name" value="PTS_SugarTrans_NitroReg"/>
</dbReference>
<proteinExistence type="predicted"/>
<keyword evidence="5" id="KW-0808">Transferase</keyword>
<dbReference type="EMBL" id="UGPG01000001">
    <property type="protein sequence ID" value="STY45027.1"/>
    <property type="molecule type" value="Genomic_DNA"/>
</dbReference>
<dbReference type="InterPro" id="IPR016152">
    <property type="entry name" value="PTrfase/Anion_transptr"/>
</dbReference>
<dbReference type="RefSeq" id="WP_115346156.1">
    <property type="nucleotide sequence ID" value="NZ_JBHLUC010000029.1"/>
</dbReference>
<dbReference type="SUPFAM" id="SSF55804">
    <property type="entry name" value="Phoshotransferase/anion transport protein"/>
    <property type="match status" value="1"/>
</dbReference>
<dbReference type="PANTHER" id="PTHR47738">
    <property type="entry name" value="PTS SYSTEM FRUCTOSE-LIKE EIIA COMPONENT-RELATED"/>
    <property type="match status" value="1"/>
</dbReference>
<protein>
    <submittedName>
        <fullName evidence="8">EIIBCA-Man</fullName>
    </submittedName>
</protein>
<dbReference type="PROSITE" id="PS51094">
    <property type="entry name" value="PTS_EIIA_TYPE_2"/>
    <property type="match status" value="1"/>
</dbReference>
<evidence type="ECO:0000256" key="1">
    <source>
        <dbReference type="ARBA" id="ARBA00004496"/>
    </source>
</evidence>
<keyword evidence="2" id="KW-0813">Transport</keyword>
<dbReference type="Gene3D" id="3.40.930.10">
    <property type="entry name" value="Mannitol-specific EII, Chain A"/>
    <property type="match status" value="1"/>
</dbReference>
<feature type="domain" description="PTS EIIA type-2" evidence="7">
    <location>
        <begin position="5"/>
        <end position="149"/>
    </location>
</feature>
<dbReference type="Pfam" id="PF00359">
    <property type="entry name" value="PTS_EIIA_2"/>
    <property type="match status" value="1"/>
</dbReference>
<evidence type="ECO:0000256" key="2">
    <source>
        <dbReference type="ARBA" id="ARBA00022448"/>
    </source>
</evidence>
<evidence type="ECO:0000313" key="9">
    <source>
        <dbReference type="Proteomes" id="UP000254879"/>
    </source>
</evidence>
<dbReference type="AlphaFoldDB" id="A0A378MF81"/>
<comment type="subcellular location">
    <subcellularLocation>
        <location evidence="1">Cytoplasm</location>
    </subcellularLocation>
</comment>
<organism evidence="8 9">
    <name type="scientific">Listeria grayi</name>
    <name type="common">Listeria murrayi</name>
    <dbReference type="NCBI Taxonomy" id="1641"/>
    <lineage>
        <taxon>Bacteria</taxon>
        <taxon>Bacillati</taxon>
        <taxon>Bacillota</taxon>
        <taxon>Bacilli</taxon>
        <taxon>Bacillales</taxon>
        <taxon>Listeriaceae</taxon>
        <taxon>Listeria</taxon>
    </lineage>
</organism>
<evidence type="ECO:0000259" key="7">
    <source>
        <dbReference type="PROSITE" id="PS51094"/>
    </source>
</evidence>
<dbReference type="PROSITE" id="PS00372">
    <property type="entry name" value="PTS_EIIA_TYPE_2_HIS"/>
    <property type="match status" value="1"/>
</dbReference>
<gene>
    <name evidence="8" type="primary">manP_2</name>
    <name evidence="8" type="ORF">NCTC10815_02402</name>
</gene>
<dbReference type="NCBIfam" id="TIGR00848">
    <property type="entry name" value="fruA"/>
    <property type="match status" value="1"/>
</dbReference>
<accession>A0A378MF81</accession>
<dbReference type="GO" id="GO:0008982">
    <property type="term" value="F:protein-N(PI)-phosphohistidine-sugar phosphotransferase activity"/>
    <property type="evidence" value="ECO:0007669"/>
    <property type="project" value="InterPro"/>
</dbReference>
<dbReference type="GO" id="GO:0016020">
    <property type="term" value="C:membrane"/>
    <property type="evidence" value="ECO:0007669"/>
    <property type="project" value="InterPro"/>
</dbReference>
<reference evidence="8 9" key="1">
    <citation type="submission" date="2018-06" db="EMBL/GenBank/DDBJ databases">
        <authorList>
            <consortium name="Pathogen Informatics"/>
            <person name="Doyle S."/>
        </authorList>
    </citation>
    <scope>NUCLEOTIDE SEQUENCE [LARGE SCALE GENOMIC DNA]</scope>
    <source>
        <strain evidence="9">NCTC 10815</strain>
    </source>
</reference>
<evidence type="ECO:0000313" key="8">
    <source>
        <dbReference type="EMBL" id="STY45027.1"/>
    </source>
</evidence>
<sequence>MMIQNKIKKENILLDLEAATKQEVIEKMSEKLYENGFINEAETFQTAVFEREAHMTTGIGNNLAIPHGKSETVQESTVAFAKLKQPVEWGSLDQKPVKFVFLLAIKAADKGEEHLRVLAELSEKLMDDEFVAQLKEASTREAIVNALAF</sequence>
<keyword evidence="4" id="KW-0762">Sugar transport</keyword>
<dbReference type="GO" id="GO:0009401">
    <property type="term" value="P:phosphoenolpyruvate-dependent sugar phosphotransferase system"/>
    <property type="evidence" value="ECO:0007669"/>
    <property type="project" value="UniProtKB-KW"/>
</dbReference>
<evidence type="ECO:0000256" key="3">
    <source>
        <dbReference type="ARBA" id="ARBA00022553"/>
    </source>
</evidence>
<dbReference type="CDD" id="cd00211">
    <property type="entry name" value="PTS_IIA_fru"/>
    <property type="match status" value="1"/>
</dbReference>
<keyword evidence="6" id="KW-0598">Phosphotransferase system</keyword>
<keyword evidence="3" id="KW-0597">Phosphoprotein</keyword>
<name>A0A378MF81_LISGR</name>
<evidence type="ECO:0000256" key="4">
    <source>
        <dbReference type="ARBA" id="ARBA00022597"/>
    </source>
</evidence>
<dbReference type="Proteomes" id="UP000254879">
    <property type="component" value="Unassembled WGS sequence"/>
</dbReference>
<evidence type="ECO:0000256" key="5">
    <source>
        <dbReference type="ARBA" id="ARBA00022679"/>
    </source>
</evidence>
<dbReference type="InterPro" id="IPR002178">
    <property type="entry name" value="PTS_EIIA_type-2_dom"/>
</dbReference>
<dbReference type="InterPro" id="IPR004715">
    <property type="entry name" value="PTS_IIA_fruc"/>
</dbReference>
<dbReference type="PANTHER" id="PTHR47738:SF2">
    <property type="entry name" value="PTS SYSTEM FRUCTOSE-LIKE EIIA COMPONENT"/>
    <property type="match status" value="1"/>
</dbReference>